<reference evidence="4" key="1">
    <citation type="journal article" date="2021" name="PeerJ">
        <title>Extensive microbial diversity within the chicken gut microbiome revealed by metagenomics and culture.</title>
        <authorList>
            <person name="Gilroy R."/>
            <person name="Ravi A."/>
            <person name="Getino M."/>
            <person name="Pursley I."/>
            <person name="Horton D.L."/>
            <person name="Alikhan N.F."/>
            <person name="Baker D."/>
            <person name="Gharbi K."/>
            <person name="Hall N."/>
            <person name="Watson M."/>
            <person name="Adriaenssens E.M."/>
            <person name="Foster-Nyarko E."/>
            <person name="Jarju S."/>
            <person name="Secka A."/>
            <person name="Antonio M."/>
            <person name="Oren A."/>
            <person name="Chaudhuri R.R."/>
            <person name="La Ragione R."/>
            <person name="Hildebrand F."/>
            <person name="Pallen M.J."/>
        </authorList>
    </citation>
    <scope>NUCLEOTIDE SEQUENCE</scope>
    <source>
        <strain evidence="4">ChiHecec2B26-7398</strain>
    </source>
</reference>
<keyword evidence="2" id="KW-0732">Signal</keyword>
<dbReference type="PANTHER" id="PTHR34408">
    <property type="entry name" value="FAMILY PROTEIN, PUTATIVE-RELATED"/>
    <property type="match status" value="1"/>
</dbReference>
<feature type="signal peptide" evidence="2">
    <location>
        <begin position="1"/>
        <end position="29"/>
    </location>
</feature>
<feature type="domain" description="SH3b" evidence="3">
    <location>
        <begin position="217"/>
        <end position="281"/>
    </location>
</feature>
<sequence>MKRKPKLTAALLALALAALTACSGGTQSAAPDTQSASSAPAASAESTESEAPAEEQIEEGSVVATSMNTITILTTDGRELNFPTVDATVEAADGLLEGDWVQVTYRGALNGTDTTGVQVDRVVDLADHTPDIEMADVDETVYTTGPAGLFAANSTSAEKLADLAKGTQLHRTGKGPHGWSRVEYNGQVGYVFGDYLTTTAPQSQPAATTDASVTVQDVNETVYATVRLRMRASASLDGAVLGVATPGTQLTRTGVLNNGWSKVIYNNTAAYCDSEYLTTTKPAEAVNHDETPAGEVARREVDATYYTSVALKLHVTYAQDSSVVAVAPMGTALHVQYLLDNHWAQVEYGGQTAYCVSQFLVTEQPAATQNAPVETAFTDVDDVVYPIAALHIRETPSLGGKVLSTPDANTGWRRTGISADGQWSRVEFNGVTGYAASQYLTNVRPGLGATEEQETNETVTTTAKLRLHETTDVDSPVVAVVPAGTALHRVAYTADGWSIVLYNGETVYCATQYVTQ</sequence>
<dbReference type="InterPro" id="IPR052354">
    <property type="entry name" value="Cell_Wall_Dynamics_Protein"/>
</dbReference>
<dbReference type="PROSITE" id="PS51781">
    <property type="entry name" value="SH3B"/>
    <property type="match status" value="2"/>
</dbReference>
<feature type="region of interest" description="Disordered" evidence="1">
    <location>
        <begin position="25"/>
        <end position="62"/>
    </location>
</feature>
<feature type="domain" description="SH3b" evidence="3">
    <location>
        <begin position="454"/>
        <end position="516"/>
    </location>
</feature>
<feature type="chain" id="PRO_5039500471" evidence="2">
    <location>
        <begin position="30"/>
        <end position="516"/>
    </location>
</feature>
<dbReference type="PANTHER" id="PTHR34408:SF1">
    <property type="entry name" value="GLYCOSYL HYDROLASE FAMILY 19 DOMAIN-CONTAINING PROTEIN HI_1415"/>
    <property type="match status" value="1"/>
</dbReference>
<evidence type="ECO:0000313" key="5">
    <source>
        <dbReference type="Proteomes" id="UP000886751"/>
    </source>
</evidence>
<dbReference type="SMART" id="SM00287">
    <property type="entry name" value="SH3b"/>
    <property type="match status" value="4"/>
</dbReference>
<feature type="compositionally biased region" description="Acidic residues" evidence="1">
    <location>
        <begin position="47"/>
        <end position="58"/>
    </location>
</feature>
<dbReference type="Gene3D" id="2.30.30.40">
    <property type="entry name" value="SH3 Domains"/>
    <property type="match status" value="4"/>
</dbReference>
<accession>A0A9D1XYD8</accession>
<name>A0A9D1XYD8_9FIRM</name>
<comment type="caution">
    <text evidence="4">The sequence shown here is derived from an EMBL/GenBank/DDBJ whole genome shotgun (WGS) entry which is preliminary data.</text>
</comment>
<protein>
    <submittedName>
        <fullName evidence="4">SH3 domain-containing protein</fullName>
    </submittedName>
</protein>
<organism evidence="4 5">
    <name type="scientific">Candidatus Gemmiger excrementipullorum</name>
    <dbReference type="NCBI Taxonomy" id="2838610"/>
    <lineage>
        <taxon>Bacteria</taxon>
        <taxon>Bacillati</taxon>
        <taxon>Bacillota</taxon>
        <taxon>Clostridia</taxon>
        <taxon>Eubacteriales</taxon>
        <taxon>Gemmiger</taxon>
    </lineage>
</organism>
<dbReference type="Pfam" id="PF08239">
    <property type="entry name" value="SH3_3"/>
    <property type="match status" value="2"/>
</dbReference>
<evidence type="ECO:0000259" key="3">
    <source>
        <dbReference type="PROSITE" id="PS51781"/>
    </source>
</evidence>
<evidence type="ECO:0000256" key="2">
    <source>
        <dbReference type="SAM" id="SignalP"/>
    </source>
</evidence>
<dbReference type="EMBL" id="DXEI01000005">
    <property type="protein sequence ID" value="HIX93858.1"/>
    <property type="molecule type" value="Genomic_DNA"/>
</dbReference>
<evidence type="ECO:0000256" key="1">
    <source>
        <dbReference type="SAM" id="MobiDB-lite"/>
    </source>
</evidence>
<feature type="compositionally biased region" description="Low complexity" evidence="1">
    <location>
        <begin position="25"/>
        <end position="46"/>
    </location>
</feature>
<dbReference type="InterPro" id="IPR003646">
    <property type="entry name" value="SH3-like_bac-type"/>
</dbReference>
<evidence type="ECO:0000313" key="4">
    <source>
        <dbReference type="EMBL" id="HIX93858.1"/>
    </source>
</evidence>
<dbReference type="Proteomes" id="UP000886751">
    <property type="component" value="Unassembled WGS sequence"/>
</dbReference>
<gene>
    <name evidence="4" type="ORF">H9846_00135</name>
</gene>
<reference evidence="4" key="2">
    <citation type="submission" date="2021-04" db="EMBL/GenBank/DDBJ databases">
        <authorList>
            <person name="Gilroy R."/>
        </authorList>
    </citation>
    <scope>NUCLEOTIDE SEQUENCE</scope>
    <source>
        <strain evidence="4">ChiHecec2B26-7398</strain>
    </source>
</reference>
<dbReference type="PROSITE" id="PS51257">
    <property type="entry name" value="PROKAR_LIPOPROTEIN"/>
    <property type="match status" value="1"/>
</dbReference>
<dbReference type="AlphaFoldDB" id="A0A9D1XYD8"/>
<proteinExistence type="predicted"/>